<evidence type="ECO:0000256" key="2">
    <source>
        <dbReference type="ARBA" id="ARBA00005947"/>
    </source>
</evidence>
<keyword evidence="8" id="KW-1185">Reference proteome</keyword>
<dbReference type="InterPro" id="IPR000286">
    <property type="entry name" value="HDACs"/>
</dbReference>
<evidence type="ECO:0000313" key="7">
    <source>
        <dbReference type="EMBL" id="MBJ6370537.1"/>
    </source>
</evidence>
<feature type="compositionally biased region" description="Basic and acidic residues" evidence="5">
    <location>
        <begin position="90"/>
        <end position="99"/>
    </location>
</feature>
<dbReference type="PRINTS" id="PR01272">
    <property type="entry name" value="ACUCPROTEIN"/>
</dbReference>
<dbReference type="Pfam" id="PF00850">
    <property type="entry name" value="Hist_deacetyl"/>
    <property type="match status" value="1"/>
</dbReference>
<evidence type="ECO:0000256" key="1">
    <source>
        <dbReference type="ARBA" id="ARBA00005101"/>
    </source>
</evidence>
<feature type="domain" description="Histone deacetylase" evidence="6">
    <location>
        <begin position="38"/>
        <end position="323"/>
    </location>
</feature>
<dbReference type="EMBL" id="JAELVR010000002">
    <property type="protein sequence ID" value="MBJ6370537.1"/>
    <property type="molecule type" value="Genomic_DNA"/>
</dbReference>
<dbReference type="PANTHER" id="PTHR10625:SF10">
    <property type="entry name" value="HISTONE DEACETYLASE HDAC1"/>
    <property type="match status" value="1"/>
</dbReference>
<name>A0A8J7J5L6_9RHOB</name>
<dbReference type="UniPathway" id="UPA00040"/>
<sequence>MTGPNGPGATSTEIGVSPTAPVFIGSNVYRGSSYGGSHPLAIPRVPTVTDLCRALGWLPPDSYRTSPRAKPQALTTFHTADYIAALQRAEERQQVDDTTRRRHGLGTVSNPVYPQMYRRPATSAGGVLMAAEMIARGGVAYVPGGGTHHGMADRANGFCFLNDPVLGILHLRALGLRRIIYVDIDAHHCDGVEEALAGMKDLRIVSIHEEGRWPFTGALTDTAGGIAFNLPVPRELNDTEYDLILDRFLLPAVDSFRPDAIVLQCGADALLEDPLSRLALSNTCHWRTVAALAAMTNRYLVLGGGGYNPWSVGRCWAGVWATLAGHDIPETLPDRAQQVLRALTWTRGKQRTPPAAWMRSLRDPSRPGAIRPEIRDRVERLRQRFARQV</sequence>
<dbReference type="InterPro" id="IPR023801">
    <property type="entry name" value="His_deacetylse_dom"/>
</dbReference>
<dbReference type="CDD" id="cd09994">
    <property type="entry name" value="HDAC_AcuC_like"/>
    <property type="match status" value="1"/>
</dbReference>
<dbReference type="GO" id="GO:0004407">
    <property type="term" value="F:histone deacetylase activity"/>
    <property type="evidence" value="ECO:0007669"/>
    <property type="project" value="TreeGrafter"/>
</dbReference>
<dbReference type="InterPro" id="IPR023696">
    <property type="entry name" value="Ureohydrolase_dom_sf"/>
</dbReference>
<keyword evidence="4" id="KW-0006">Acetoin catabolism</keyword>
<dbReference type="Gene3D" id="3.40.800.20">
    <property type="entry name" value="Histone deacetylase domain"/>
    <property type="match status" value="1"/>
</dbReference>
<accession>A0A8J7J5L6</accession>
<dbReference type="PRINTS" id="PR01270">
    <property type="entry name" value="HDASUPER"/>
</dbReference>
<proteinExistence type="inferred from homology"/>
<reference evidence="7" key="1">
    <citation type="submission" date="2020-12" db="EMBL/GenBank/DDBJ databases">
        <title>Sedimentitalea sp. nov., isolated from sand in Incheon.</title>
        <authorList>
            <person name="Kim W."/>
        </authorList>
    </citation>
    <scope>NUCLEOTIDE SEQUENCE</scope>
    <source>
        <strain evidence="7">CAU 1593</strain>
    </source>
</reference>
<gene>
    <name evidence="7" type="ORF">JF290_03260</name>
</gene>
<organism evidence="7 8">
    <name type="scientific">Sedimentitalea arenosa</name>
    <dbReference type="NCBI Taxonomy" id="2798803"/>
    <lineage>
        <taxon>Bacteria</taxon>
        <taxon>Pseudomonadati</taxon>
        <taxon>Pseudomonadota</taxon>
        <taxon>Alphaproteobacteria</taxon>
        <taxon>Rhodobacterales</taxon>
        <taxon>Paracoccaceae</taxon>
        <taxon>Sedimentitalea</taxon>
    </lineage>
</organism>
<evidence type="ECO:0000313" key="8">
    <source>
        <dbReference type="Proteomes" id="UP000619079"/>
    </source>
</evidence>
<dbReference type="AlphaFoldDB" id="A0A8J7J5L6"/>
<comment type="similarity">
    <text evidence="2">Belongs to the histone deacetylase family.</text>
</comment>
<comment type="caution">
    <text evidence="7">The sequence shown here is derived from an EMBL/GenBank/DDBJ whole genome shotgun (WGS) entry which is preliminary data.</text>
</comment>
<dbReference type="GO" id="GO:0045150">
    <property type="term" value="P:acetoin catabolic process"/>
    <property type="evidence" value="ECO:0007669"/>
    <property type="project" value="UniProtKB-UniPathway"/>
</dbReference>
<comment type="pathway">
    <text evidence="1">Ketone degradation; acetoin degradation.</text>
</comment>
<dbReference type="SUPFAM" id="SSF52768">
    <property type="entry name" value="Arginase/deacetylase"/>
    <property type="match status" value="1"/>
</dbReference>
<evidence type="ECO:0000259" key="6">
    <source>
        <dbReference type="Pfam" id="PF00850"/>
    </source>
</evidence>
<evidence type="ECO:0000256" key="5">
    <source>
        <dbReference type="SAM" id="MobiDB-lite"/>
    </source>
</evidence>
<dbReference type="InterPro" id="IPR037138">
    <property type="entry name" value="His_deacetylse_dom_sf"/>
</dbReference>
<dbReference type="PANTHER" id="PTHR10625">
    <property type="entry name" value="HISTONE DEACETYLASE HDAC1-RELATED"/>
    <property type="match status" value="1"/>
</dbReference>
<protein>
    <recommendedName>
        <fullName evidence="3">Acetoin utilization protein AcuC</fullName>
    </recommendedName>
</protein>
<feature type="region of interest" description="Disordered" evidence="5">
    <location>
        <begin position="90"/>
        <end position="109"/>
    </location>
</feature>
<evidence type="ECO:0000256" key="3">
    <source>
        <dbReference type="ARBA" id="ARBA00020218"/>
    </source>
</evidence>
<evidence type="ECO:0000256" key="4">
    <source>
        <dbReference type="ARBA" id="ARBA00022627"/>
    </source>
</evidence>
<dbReference type="InterPro" id="IPR003085">
    <property type="entry name" value="AcuC"/>
</dbReference>
<dbReference type="GO" id="GO:0040029">
    <property type="term" value="P:epigenetic regulation of gene expression"/>
    <property type="evidence" value="ECO:0007669"/>
    <property type="project" value="TreeGrafter"/>
</dbReference>
<dbReference type="Proteomes" id="UP000619079">
    <property type="component" value="Unassembled WGS sequence"/>
</dbReference>
<dbReference type="RefSeq" id="WP_199023321.1">
    <property type="nucleotide sequence ID" value="NZ_JAELVR010000002.1"/>
</dbReference>